<keyword evidence="3" id="KW-0808">Transferase</keyword>
<evidence type="ECO:0000256" key="3">
    <source>
        <dbReference type="ARBA" id="ARBA00022679"/>
    </source>
</evidence>
<feature type="transmembrane region" description="Helical" evidence="5">
    <location>
        <begin position="521"/>
        <end position="546"/>
    </location>
</feature>
<evidence type="ECO:0000313" key="6">
    <source>
        <dbReference type="Proteomes" id="UP000001819"/>
    </source>
</evidence>
<dbReference type="Proteomes" id="UP000001819">
    <property type="component" value="Chromosome 4"/>
</dbReference>
<dbReference type="SUPFAM" id="SSF53756">
    <property type="entry name" value="UDP-Glycosyltransferase/glycogen phosphorylase"/>
    <property type="match status" value="1"/>
</dbReference>
<evidence type="ECO:0000256" key="5">
    <source>
        <dbReference type="SAM" id="Phobius"/>
    </source>
</evidence>
<organism evidence="6 7">
    <name type="scientific">Drosophila pseudoobscura pseudoobscura</name>
    <name type="common">Fruit fly</name>
    <dbReference type="NCBI Taxonomy" id="46245"/>
    <lineage>
        <taxon>Eukaryota</taxon>
        <taxon>Metazoa</taxon>
        <taxon>Ecdysozoa</taxon>
        <taxon>Arthropoda</taxon>
        <taxon>Hexapoda</taxon>
        <taxon>Insecta</taxon>
        <taxon>Pterygota</taxon>
        <taxon>Neoptera</taxon>
        <taxon>Endopterygota</taxon>
        <taxon>Diptera</taxon>
        <taxon>Brachycera</taxon>
        <taxon>Muscomorpha</taxon>
        <taxon>Ephydroidea</taxon>
        <taxon>Drosophilidae</taxon>
        <taxon>Drosophila</taxon>
        <taxon>Sophophora</taxon>
    </lineage>
</organism>
<dbReference type="PANTHER" id="PTHR48043:SF159">
    <property type="entry name" value="EG:EG0003.4 PROTEIN-RELATED"/>
    <property type="match status" value="1"/>
</dbReference>
<evidence type="ECO:0000313" key="7">
    <source>
        <dbReference type="RefSeq" id="XP_015036445.2"/>
    </source>
</evidence>
<evidence type="ECO:0000256" key="2">
    <source>
        <dbReference type="ARBA" id="ARBA00022676"/>
    </source>
</evidence>
<dbReference type="Gene3D" id="3.40.50.2000">
    <property type="entry name" value="Glycogen Phosphorylase B"/>
    <property type="match status" value="2"/>
</dbReference>
<evidence type="ECO:0000256" key="1">
    <source>
        <dbReference type="ARBA" id="ARBA00009995"/>
    </source>
</evidence>
<gene>
    <name evidence="7" type="primary">Ugt317A1</name>
</gene>
<keyword evidence="2" id="KW-0328">Glycosyltransferase</keyword>
<dbReference type="CDD" id="cd03784">
    <property type="entry name" value="GT1_Gtf-like"/>
    <property type="match status" value="1"/>
</dbReference>
<keyword evidence="5" id="KW-0472">Membrane</keyword>
<reference evidence="7" key="1">
    <citation type="submission" date="2025-08" db="UniProtKB">
        <authorList>
            <consortium name="RefSeq"/>
        </authorList>
    </citation>
    <scope>IDENTIFICATION</scope>
    <source>
        <strain evidence="7">MV-25-SWS-2005</strain>
        <tissue evidence="7">Whole body</tissue>
    </source>
</reference>
<dbReference type="FunCoup" id="A0A6I8V968">
    <property type="interactions" value="216"/>
</dbReference>
<sequence>MGAHPVPSTQYPPPSAQYPAPRTTRAMAVCLANKEMQTKVIVLSLICLCSGQAAKILVLFPHASESHFAVMRTLVTELASREHNVTVYTGHGLGERLENVSETIIPEYPFWSNLQKHAAPKGNLADLGRLSVPTLRKSLAVVGANALDHFLSQEPLKKLLQQPPLDFDFDVIILDYFYTEALLALGQFHQKPIVGIVSTDFGNYMEAVQESMVPAACSPIDFEHYVPSLGFSARLGNIRECISRRKQFAKDHFGAQEQLIAKHFKVKSTVPELQANQLSLLLVNSHVPLMTPRPSLQHIVPAGGLHIRGPRELPWNIKRFLEEARAGAIYLQLGNEQPCGELPKLKLEALLGFFDSRKERFIWSCHDVKTLDGLPKNVMIQHAVPQIDILAHPRVNAFIMNGDLLSLQEAIVRNVPTLGLPIFQNERQNMELAVRLGVGLKLEQENVTIASLSWAVDRLLLEPQYQITIRAVSLEFRDRPLGALASAMFWVNYVARHKGGAAIRTRGVGISSNQLHLFDLFLFYFGVALFFVGLLVGLCLVAIFFWQKKISTKNTKLN</sequence>
<evidence type="ECO:0000256" key="4">
    <source>
        <dbReference type="SAM" id="MobiDB-lite"/>
    </source>
</evidence>
<keyword evidence="5" id="KW-1133">Transmembrane helix</keyword>
<dbReference type="PANTHER" id="PTHR48043">
    <property type="entry name" value="EG:EG0003.4 PROTEIN-RELATED"/>
    <property type="match status" value="1"/>
</dbReference>
<name>A0A6I8V968_DROPS</name>
<dbReference type="AlphaFoldDB" id="A0A6I8V968"/>
<comment type="similarity">
    <text evidence="1">Belongs to the UDP-glycosyltransferase family.</text>
</comment>
<dbReference type="Pfam" id="PF00201">
    <property type="entry name" value="UDPGT"/>
    <property type="match status" value="1"/>
</dbReference>
<keyword evidence="6" id="KW-1185">Reference proteome</keyword>
<keyword evidence="5" id="KW-0812">Transmembrane</keyword>
<accession>A0A6I8V968</accession>
<dbReference type="InterPro" id="IPR050271">
    <property type="entry name" value="UDP-glycosyltransferase"/>
</dbReference>
<dbReference type="InterPro" id="IPR002213">
    <property type="entry name" value="UDP_glucos_trans"/>
</dbReference>
<feature type="region of interest" description="Disordered" evidence="4">
    <location>
        <begin position="1"/>
        <end position="20"/>
    </location>
</feature>
<dbReference type="RefSeq" id="XP_015036445.2">
    <property type="nucleotide sequence ID" value="XM_015180959.2"/>
</dbReference>
<dbReference type="InParanoid" id="A0A6I8V968"/>
<proteinExistence type="inferred from homology"/>
<protein>
    <submittedName>
        <fullName evidence="7">UDP-glucuronosyltransferase isoform X1</fullName>
    </submittedName>
</protein>
<dbReference type="GO" id="GO:0008194">
    <property type="term" value="F:UDP-glycosyltransferase activity"/>
    <property type="evidence" value="ECO:0007669"/>
    <property type="project" value="InterPro"/>
</dbReference>